<comment type="caution">
    <text evidence="2">The sequence shown here is derived from an EMBL/GenBank/DDBJ whole genome shotgun (WGS) entry which is preliminary data.</text>
</comment>
<proteinExistence type="predicted"/>
<dbReference type="eggNOG" id="ENOG50339YP">
    <property type="taxonomic scope" value="Bacteria"/>
</dbReference>
<dbReference type="OrthoDB" id="976234at2"/>
<feature type="signal peptide" evidence="1">
    <location>
        <begin position="1"/>
        <end position="20"/>
    </location>
</feature>
<evidence type="ECO:0000313" key="2">
    <source>
        <dbReference type="EMBL" id="KEO73998.1"/>
    </source>
</evidence>
<accession>A0A074L2A0</accession>
<protein>
    <submittedName>
        <fullName evidence="2">Uncharacterized protein</fullName>
    </submittedName>
</protein>
<evidence type="ECO:0000313" key="3">
    <source>
        <dbReference type="Proteomes" id="UP000027821"/>
    </source>
</evidence>
<dbReference type="EMBL" id="JMIH01000016">
    <property type="protein sequence ID" value="KEO73998.1"/>
    <property type="molecule type" value="Genomic_DNA"/>
</dbReference>
<keyword evidence="1" id="KW-0732">Signal</keyword>
<dbReference type="Proteomes" id="UP000027821">
    <property type="component" value="Unassembled WGS sequence"/>
</dbReference>
<organism evidence="2 3">
    <name type="scientific">Anditalea andensis</name>
    <dbReference type="NCBI Taxonomy" id="1048983"/>
    <lineage>
        <taxon>Bacteria</taxon>
        <taxon>Pseudomonadati</taxon>
        <taxon>Bacteroidota</taxon>
        <taxon>Cytophagia</taxon>
        <taxon>Cytophagales</taxon>
        <taxon>Cytophagaceae</taxon>
        <taxon>Anditalea</taxon>
    </lineage>
</organism>
<gene>
    <name evidence="2" type="ORF">EL17_07555</name>
</gene>
<dbReference type="AlphaFoldDB" id="A0A074L2A0"/>
<dbReference type="STRING" id="1048983.EL17_07555"/>
<keyword evidence="3" id="KW-1185">Reference proteome</keyword>
<feature type="chain" id="PRO_5001695745" evidence="1">
    <location>
        <begin position="21"/>
        <end position="323"/>
    </location>
</feature>
<reference evidence="2 3" key="1">
    <citation type="submission" date="2014-04" db="EMBL/GenBank/DDBJ databases">
        <title>Characterization and application of a salt tolerant electro-active bacterium.</title>
        <authorList>
            <person name="Yang L."/>
            <person name="Wei S."/>
            <person name="Tay Q.X.M."/>
        </authorList>
    </citation>
    <scope>NUCLEOTIDE SEQUENCE [LARGE SCALE GENOMIC DNA]</scope>
    <source>
        <strain evidence="2 3">LY1</strain>
    </source>
</reference>
<name>A0A074L2A0_9BACT</name>
<evidence type="ECO:0000256" key="1">
    <source>
        <dbReference type="SAM" id="SignalP"/>
    </source>
</evidence>
<sequence>MSQTVLFCIILIGISHTSLAQGDIFGIDTKARNPKSSSAIGNFTRNVLSSISFNVSAGMSYHTYQMDFLSNNVSSYPISYLSADGAGLPFEPEGATSFKGSDFAVPINAGVTIDLFGFATIGGGYGREFGRIGPADFQDYSFAFEGGAYTFDKLYGSFGLILYDARRRAKVLNWQYRNYSGNNTYMQAEKKLRLRQNYPWRFILEGEAGKILIRNSFDFHLTSDEPFYGIGLKIERELSEYAKVYLKPNFERRTFGYDRPDLPELQVMNQHLFTLNAGFSIRMPGNKRCKVAGCGVKMRHIHDGVEYRGSSIWNMQNRKVGQW</sequence>